<name>A0ABW8SRH1_9CLOT</name>
<gene>
    <name evidence="1" type="ORF">ACJDU8_23905</name>
</gene>
<evidence type="ECO:0000313" key="1">
    <source>
        <dbReference type="EMBL" id="MFL0198575.1"/>
    </source>
</evidence>
<dbReference type="InterPro" id="IPR003207">
    <property type="entry name" value="Ppandiol/glycerol_DeHydtase_su"/>
</dbReference>
<proteinExistence type="predicted"/>
<evidence type="ECO:0000313" key="2">
    <source>
        <dbReference type="Proteomes" id="UP001623660"/>
    </source>
</evidence>
<reference evidence="1 2" key="1">
    <citation type="submission" date="2024-11" db="EMBL/GenBank/DDBJ databases">
        <authorList>
            <person name="Heng Y.C."/>
            <person name="Lim A.C.H."/>
            <person name="Lee J.K.Y."/>
            <person name="Kittelmann S."/>
        </authorList>
    </citation>
    <scope>NUCLEOTIDE SEQUENCE [LARGE SCALE GENOMIC DNA]</scope>
    <source>
        <strain evidence="1 2">WILCCON 0269</strain>
    </source>
</reference>
<dbReference type="NCBIfam" id="NF011972">
    <property type="entry name" value="PRK15443.1-3"/>
    <property type="match status" value="1"/>
</dbReference>
<dbReference type="InterPro" id="IPR036091">
    <property type="entry name" value="Prodiol/glycerol_DeHase__sf_su"/>
</dbReference>
<dbReference type="EMBL" id="JBJHZX010000069">
    <property type="protein sequence ID" value="MFL0198575.1"/>
    <property type="molecule type" value="Genomic_DNA"/>
</dbReference>
<sequence>MESNDLIEQIVKEVLKNMESIQNSEEEHKSEECYGDKKSCEVVSKKEYPLSKKRPDLIKTNTGKAISDINLENVLSGKITSDDVKITQEALLYQAQIAESVANIQLAANLRRAAELTVVPDARVIEIYNALKPHKSTKHELLEIANELESKYGAKLNAKLVREASEAYERRNVIKA</sequence>
<dbReference type="SUPFAM" id="SSF47148">
    <property type="entry name" value="Diol dehydratase, gamma subunit"/>
    <property type="match status" value="1"/>
</dbReference>
<dbReference type="RefSeq" id="WP_406794684.1">
    <property type="nucleotide sequence ID" value="NZ_JBJHZX010000069.1"/>
</dbReference>
<dbReference type="Pfam" id="PF02287">
    <property type="entry name" value="Dehydratase_SU"/>
    <property type="match status" value="1"/>
</dbReference>
<protein>
    <submittedName>
        <fullName evidence="1">Diol dehydratase small subunit</fullName>
    </submittedName>
</protein>
<comment type="caution">
    <text evidence="1">The sequence shown here is derived from an EMBL/GenBank/DDBJ whole genome shotgun (WGS) entry which is preliminary data.</text>
</comment>
<keyword evidence="2" id="KW-1185">Reference proteome</keyword>
<dbReference type="Proteomes" id="UP001623660">
    <property type="component" value="Unassembled WGS sequence"/>
</dbReference>
<accession>A0ABW8SRH1</accession>
<organism evidence="1 2">
    <name type="scientific">Candidatus Clostridium eludens</name>
    <dbReference type="NCBI Taxonomy" id="3381663"/>
    <lineage>
        <taxon>Bacteria</taxon>
        <taxon>Bacillati</taxon>
        <taxon>Bacillota</taxon>
        <taxon>Clostridia</taxon>
        <taxon>Eubacteriales</taxon>
        <taxon>Clostridiaceae</taxon>
        <taxon>Clostridium</taxon>
    </lineage>
</organism>
<dbReference type="Gene3D" id="1.10.1510.20">
    <property type="entry name" value="Propanediol/glycerol dehydratase, small subunit"/>
    <property type="match status" value="1"/>
</dbReference>
<dbReference type="PIRSF" id="PIRSF018505">
    <property type="entry name" value="Prpndl_dhdrts_sm"/>
    <property type="match status" value="1"/>
</dbReference>